<accession>A0ABD2NDT6</accession>
<name>A0ABD2NDT6_9CUCU</name>
<evidence type="ECO:0000313" key="1">
    <source>
        <dbReference type="EMBL" id="KAL3276906.1"/>
    </source>
</evidence>
<proteinExistence type="predicted"/>
<sequence>MNEMFIGAPPSSVIVTDGGNEPERRNCGMHNFRYSLVVRQVEADDIVSVIWTLKNTKSVGMDVFLIEALKFVAGLLEAFKETQEEVRDTTNVARVQQLLDVDHKLNIKIDAKELNLSSTLVYRIVTEDLAMRKNEVNNIQDILKRSGYETAGHGPLLFLFIHEAEENYEKRSIDEMKTELLKDQAIKKESSRSAFYIGKMPTQVNSICEDLLRYQDSDVTLIYK</sequence>
<comment type="caution">
    <text evidence="1">The sequence shown here is derived from an EMBL/GenBank/DDBJ whole genome shotgun (WGS) entry which is preliminary data.</text>
</comment>
<protein>
    <submittedName>
        <fullName evidence="1">Uncharacterized protein</fullName>
    </submittedName>
</protein>
<keyword evidence="2" id="KW-1185">Reference proteome</keyword>
<gene>
    <name evidence="1" type="ORF">HHI36_012274</name>
</gene>
<dbReference type="AlphaFoldDB" id="A0ABD2NDT6"/>
<dbReference type="Proteomes" id="UP001516400">
    <property type="component" value="Unassembled WGS sequence"/>
</dbReference>
<evidence type="ECO:0000313" key="2">
    <source>
        <dbReference type="Proteomes" id="UP001516400"/>
    </source>
</evidence>
<dbReference type="EMBL" id="JABFTP020000103">
    <property type="protein sequence ID" value="KAL3276906.1"/>
    <property type="molecule type" value="Genomic_DNA"/>
</dbReference>
<organism evidence="1 2">
    <name type="scientific">Cryptolaemus montrouzieri</name>
    <dbReference type="NCBI Taxonomy" id="559131"/>
    <lineage>
        <taxon>Eukaryota</taxon>
        <taxon>Metazoa</taxon>
        <taxon>Ecdysozoa</taxon>
        <taxon>Arthropoda</taxon>
        <taxon>Hexapoda</taxon>
        <taxon>Insecta</taxon>
        <taxon>Pterygota</taxon>
        <taxon>Neoptera</taxon>
        <taxon>Endopterygota</taxon>
        <taxon>Coleoptera</taxon>
        <taxon>Polyphaga</taxon>
        <taxon>Cucujiformia</taxon>
        <taxon>Coccinelloidea</taxon>
        <taxon>Coccinellidae</taxon>
        <taxon>Scymninae</taxon>
        <taxon>Scymnini</taxon>
        <taxon>Cryptolaemus</taxon>
    </lineage>
</organism>
<reference evidence="1 2" key="1">
    <citation type="journal article" date="2021" name="BMC Biol.">
        <title>Horizontally acquired antibacterial genes associated with adaptive radiation of ladybird beetles.</title>
        <authorList>
            <person name="Li H.S."/>
            <person name="Tang X.F."/>
            <person name="Huang Y.H."/>
            <person name="Xu Z.Y."/>
            <person name="Chen M.L."/>
            <person name="Du X.Y."/>
            <person name="Qiu B.Y."/>
            <person name="Chen P.T."/>
            <person name="Zhang W."/>
            <person name="Slipinski A."/>
            <person name="Escalona H.E."/>
            <person name="Waterhouse R.M."/>
            <person name="Zwick A."/>
            <person name="Pang H."/>
        </authorList>
    </citation>
    <scope>NUCLEOTIDE SEQUENCE [LARGE SCALE GENOMIC DNA]</scope>
    <source>
        <strain evidence="1">SYSU2018</strain>
    </source>
</reference>